<dbReference type="RefSeq" id="WP_155266743.1">
    <property type="nucleotide sequence ID" value="NZ_FNQG01000002.1"/>
</dbReference>
<evidence type="ECO:0000313" key="4">
    <source>
        <dbReference type="Proteomes" id="UP000183843"/>
    </source>
</evidence>
<dbReference type="Proteomes" id="UP000183843">
    <property type="component" value="Unassembled WGS sequence"/>
</dbReference>
<proteinExistence type="predicted"/>
<dbReference type="EMBL" id="FNQG01000002">
    <property type="protein sequence ID" value="SDZ74408.1"/>
    <property type="molecule type" value="Genomic_DNA"/>
</dbReference>
<organism evidence="1 3">
    <name type="scientific">Selenomonas ruminantium</name>
    <dbReference type="NCBI Taxonomy" id="971"/>
    <lineage>
        <taxon>Bacteria</taxon>
        <taxon>Bacillati</taxon>
        <taxon>Bacillota</taxon>
        <taxon>Negativicutes</taxon>
        <taxon>Selenomonadales</taxon>
        <taxon>Selenomonadaceae</taxon>
        <taxon>Selenomonas</taxon>
    </lineage>
</organism>
<accession>A0A1H3VJT7</accession>
<evidence type="ECO:0000313" key="1">
    <source>
        <dbReference type="EMBL" id="SDZ74408.1"/>
    </source>
</evidence>
<dbReference type="AlphaFoldDB" id="A0A1H3VJT7"/>
<dbReference type="Proteomes" id="UP000183469">
    <property type="component" value="Unassembled WGS sequence"/>
</dbReference>
<evidence type="ECO:0000313" key="3">
    <source>
        <dbReference type="Proteomes" id="UP000183469"/>
    </source>
</evidence>
<dbReference type="EMBL" id="FOJX01000003">
    <property type="protein sequence ID" value="SFA92606.1"/>
    <property type="molecule type" value="Genomic_DNA"/>
</dbReference>
<protein>
    <submittedName>
        <fullName evidence="1">Uncharacterized protein</fullName>
    </submittedName>
</protein>
<sequence>MDKLMMNKLEDMELDKVAGGKVEFPKFLRFLKKDKPPKKPTVSPNRLIKIP</sequence>
<evidence type="ECO:0000313" key="2">
    <source>
        <dbReference type="EMBL" id="SFA92606.1"/>
    </source>
</evidence>
<reference evidence="3 4" key="1">
    <citation type="submission" date="2016-10" db="EMBL/GenBank/DDBJ databases">
        <authorList>
            <person name="de Groot N.N."/>
        </authorList>
    </citation>
    <scope>NUCLEOTIDE SEQUENCE [LARGE SCALE GENOMIC DNA]</scope>
    <source>
        <strain evidence="1 3">DSM 2872</strain>
        <strain evidence="2 4">L14</strain>
    </source>
</reference>
<gene>
    <name evidence="2" type="ORF">SAMN05216587_103369</name>
    <name evidence="1" type="ORF">SAMN05660648_00262</name>
</gene>
<name>A0A1H3VJT7_SELRU</name>